<gene>
    <name evidence="1" type="ORF">PFISCL1PPCAC_26745</name>
</gene>
<feature type="non-terminal residue" evidence="1">
    <location>
        <position position="76"/>
    </location>
</feature>
<accession>A0AAV5WVZ0</accession>
<dbReference type="EMBL" id="BTSY01000007">
    <property type="protein sequence ID" value="GMT35448.1"/>
    <property type="molecule type" value="Genomic_DNA"/>
</dbReference>
<feature type="non-terminal residue" evidence="1">
    <location>
        <position position="1"/>
    </location>
</feature>
<protein>
    <submittedName>
        <fullName evidence="1">Uncharacterized protein</fullName>
    </submittedName>
</protein>
<evidence type="ECO:0000313" key="1">
    <source>
        <dbReference type="EMBL" id="GMT35448.1"/>
    </source>
</evidence>
<keyword evidence="2" id="KW-1185">Reference proteome</keyword>
<dbReference type="AlphaFoldDB" id="A0AAV5WVZ0"/>
<evidence type="ECO:0000313" key="2">
    <source>
        <dbReference type="Proteomes" id="UP001432322"/>
    </source>
</evidence>
<dbReference type="Proteomes" id="UP001432322">
    <property type="component" value="Unassembled WGS sequence"/>
</dbReference>
<sequence length="76" mass="9092">QLDDFSRQCVQISRCHRRVVGVLEDEFEHLDSHHKLHFRILGKERCLNRLPAHFEQVTLKLFLGEFFNGDCIDRRS</sequence>
<reference evidence="1" key="1">
    <citation type="submission" date="2023-10" db="EMBL/GenBank/DDBJ databases">
        <title>Genome assembly of Pristionchus species.</title>
        <authorList>
            <person name="Yoshida K."/>
            <person name="Sommer R.J."/>
        </authorList>
    </citation>
    <scope>NUCLEOTIDE SEQUENCE</scope>
    <source>
        <strain evidence="1">RS5133</strain>
    </source>
</reference>
<organism evidence="1 2">
    <name type="scientific">Pristionchus fissidentatus</name>
    <dbReference type="NCBI Taxonomy" id="1538716"/>
    <lineage>
        <taxon>Eukaryota</taxon>
        <taxon>Metazoa</taxon>
        <taxon>Ecdysozoa</taxon>
        <taxon>Nematoda</taxon>
        <taxon>Chromadorea</taxon>
        <taxon>Rhabditida</taxon>
        <taxon>Rhabditina</taxon>
        <taxon>Diplogasteromorpha</taxon>
        <taxon>Diplogasteroidea</taxon>
        <taxon>Neodiplogasteridae</taxon>
        <taxon>Pristionchus</taxon>
    </lineage>
</organism>
<name>A0AAV5WVZ0_9BILA</name>
<proteinExistence type="predicted"/>
<comment type="caution">
    <text evidence="1">The sequence shown here is derived from an EMBL/GenBank/DDBJ whole genome shotgun (WGS) entry which is preliminary data.</text>
</comment>